<accession>A0A817TXS8</accession>
<evidence type="ECO:0000313" key="2">
    <source>
        <dbReference type="Proteomes" id="UP000663825"/>
    </source>
</evidence>
<dbReference type="EMBL" id="CAJNXB010003589">
    <property type="protein sequence ID" value="CAF3325881.1"/>
    <property type="molecule type" value="Genomic_DNA"/>
</dbReference>
<protein>
    <submittedName>
        <fullName evidence="1">Uncharacterized protein</fullName>
    </submittedName>
</protein>
<feature type="non-terminal residue" evidence="1">
    <location>
        <position position="1"/>
    </location>
</feature>
<name>A0A817TXS8_9BILA</name>
<comment type="caution">
    <text evidence="1">The sequence shown here is derived from an EMBL/GenBank/DDBJ whole genome shotgun (WGS) entry which is preliminary data.</text>
</comment>
<sequence>AYQREMEPYADGNRLFRVCSFKNDRRVTTTLIVIDSSDDEDDERISENWTRYVESYIRDNESDHNEAITARIRSKLRKNPRFLLRNIKKPVDMTDRSLTEVTTTNNDYCRLDTKTLKRKPYHRADFYFYKQNSSRSTKQNHKRLSLRQYNRFVKYYQDWSCKNITDNDTDPFNNLWLKTHRSNNNNNNNNNEQKNLDIQSIFSNNDLTQPPYRHYRQYQILDI</sequence>
<dbReference type="Proteomes" id="UP000663825">
    <property type="component" value="Unassembled WGS sequence"/>
</dbReference>
<proteinExistence type="predicted"/>
<dbReference type="AlphaFoldDB" id="A0A817TXS8"/>
<evidence type="ECO:0000313" key="1">
    <source>
        <dbReference type="EMBL" id="CAF3325881.1"/>
    </source>
</evidence>
<organism evidence="1 2">
    <name type="scientific">Rotaria socialis</name>
    <dbReference type="NCBI Taxonomy" id="392032"/>
    <lineage>
        <taxon>Eukaryota</taxon>
        <taxon>Metazoa</taxon>
        <taxon>Spiralia</taxon>
        <taxon>Gnathifera</taxon>
        <taxon>Rotifera</taxon>
        <taxon>Eurotatoria</taxon>
        <taxon>Bdelloidea</taxon>
        <taxon>Philodinida</taxon>
        <taxon>Philodinidae</taxon>
        <taxon>Rotaria</taxon>
    </lineage>
</organism>
<dbReference type="OrthoDB" id="10265969at2759"/>
<gene>
    <name evidence="1" type="ORF">TIS948_LOCUS20695</name>
</gene>
<reference evidence="1" key="1">
    <citation type="submission" date="2021-02" db="EMBL/GenBank/DDBJ databases">
        <authorList>
            <person name="Nowell W R."/>
        </authorList>
    </citation>
    <scope>NUCLEOTIDE SEQUENCE</scope>
</reference>